<sequence length="221" mass="23817">MGFFSYSLSIKDRIISDFKVTLYMLIISAIFAGLLGLILGVIMVVTDKDRILENKILYSILDKLTNLFRAIPFVILLALIAPFTKAIIGTRIGATAAIVPLTFSAVPFFARQVEQALADVNSGKVEAAEAMGLSPVEIITRVYLREGLPSLIRVSSITLISLLGLTAMAGTVGAGGIGDLAIAVGYQRYKDDVVIVSVILILIVVYLIQGIANYLIRKTSH</sequence>
<dbReference type="Gene3D" id="1.10.3720.10">
    <property type="entry name" value="MetI-like"/>
    <property type="match status" value="1"/>
</dbReference>
<proteinExistence type="inferred from homology"/>
<evidence type="ECO:0000256" key="8">
    <source>
        <dbReference type="RuleBase" id="RU363032"/>
    </source>
</evidence>
<organism evidence="10 11">
    <name type="scientific">Anaerococcus lactolyticus S7-1-13</name>
    <dbReference type="NCBI Taxonomy" id="1284686"/>
    <lineage>
        <taxon>Bacteria</taxon>
        <taxon>Bacillati</taxon>
        <taxon>Bacillota</taxon>
        <taxon>Tissierellia</taxon>
        <taxon>Tissierellales</taxon>
        <taxon>Peptoniphilaceae</taxon>
        <taxon>Anaerococcus</taxon>
    </lineage>
</organism>
<evidence type="ECO:0000256" key="4">
    <source>
        <dbReference type="ARBA" id="ARBA00022475"/>
    </source>
</evidence>
<accession>A0A095X3J9</accession>
<dbReference type="Proteomes" id="UP000029579">
    <property type="component" value="Unassembled WGS sequence"/>
</dbReference>
<keyword evidence="5 8" id="KW-0812">Transmembrane</keyword>
<dbReference type="InterPro" id="IPR000515">
    <property type="entry name" value="MetI-like"/>
</dbReference>
<dbReference type="CDD" id="cd06261">
    <property type="entry name" value="TM_PBP2"/>
    <property type="match status" value="1"/>
</dbReference>
<keyword evidence="7 8" id="KW-0472">Membrane</keyword>
<feature type="transmembrane region" description="Helical" evidence="8">
    <location>
        <begin position="20"/>
        <end position="45"/>
    </location>
</feature>
<reference evidence="10 11" key="1">
    <citation type="submission" date="2014-07" db="EMBL/GenBank/DDBJ databases">
        <authorList>
            <person name="McCorrison J."/>
            <person name="Sanka R."/>
            <person name="Torralba M."/>
            <person name="Gillis M."/>
            <person name="Haft D.H."/>
            <person name="Methe B."/>
            <person name="Sutton G."/>
            <person name="Nelson K.E."/>
        </authorList>
    </citation>
    <scope>NUCLEOTIDE SEQUENCE [LARGE SCALE GENOMIC DNA]</scope>
    <source>
        <strain evidence="10 11">S7-1-13</strain>
    </source>
</reference>
<dbReference type="PANTHER" id="PTHR30450:SF1">
    <property type="entry name" value="D-METHIONINE TRANSPORT SYSTEM PERMEASE PROTEIN METI-RELATED"/>
    <property type="match status" value="1"/>
</dbReference>
<keyword evidence="3 8" id="KW-0813">Transport</keyword>
<dbReference type="PROSITE" id="PS50928">
    <property type="entry name" value="ABC_TM1"/>
    <property type="match status" value="1"/>
</dbReference>
<evidence type="ECO:0000256" key="6">
    <source>
        <dbReference type="ARBA" id="ARBA00022989"/>
    </source>
</evidence>
<evidence type="ECO:0000256" key="1">
    <source>
        <dbReference type="ARBA" id="ARBA00004651"/>
    </source>
</evidence>
<evidence type="ECO:0000256" key="3">
    <source>
        <dbReference type="ARBA" id="ARBA00022448"/>
    </source>
</evidence>
<dbReference type="GO" id="GO:0005886">
    <property type="term" value="C:plasma membrane"/>
    <property type="evidence" value="ECO:0007669"/>
    <property type="project" value="UniProtKB-SubCell"/>
</dbReference>
<feature type="transmembrane region" description="Helical" evidence="8">
    <location>
        <begin position="90"/>
        <end position="110"/>
    </location>
</feature>
<gene>
    <name evidence="10" type="ORF">HMPREF1630_04380</name>
</gene>
<dbReference type="OrthoDB" id="9793490at2"/>
<dbReference type="InterPro" id="IPR035906">
    <property type="entry name" value="MetI-like_sf"/>
</dbReference>
<dbReference type="EMBL" id="JRMW01000031">
    <property type="protein sequence ID" value="KGF04413.1"/>
    <property type="molecule type" value="Genomic_DNA"/>
</dbReference>
<comment type="caution">
    <text evidence="10">The sequence shown here is derived from an EMBL/GenBank/DDBJ whole genome shotgun (WGS) entry which is preliminary data.</text>
</comment>
<dbReference type="Pfam" id="PF00528">
    <property type="entry name" value="BPD_transp_1"/>
    <property type="match status" value="1"/>
</dbReference>
<evidence type="ECO:0000256" key="2">
    <source>
        <dbReference type="ARBA" id="ARBA00007069"/>
    </source>
</evidence>
<keyword evidence="4" id="KW-1003">Cell membrane</keyword>
<feature type="domain" description="ABC transmembrane type-1" evidence="9">
    <location>
        <begin position="18"/>
        <end position="212"/>
    </location>
</feature>
<dbReference type="AlphaFoldDB" id="A0A095X3J9"/>
<feature type="transmembrane region" description="Helical" evidence="8">
    <location>
        <begin position="66"/>
        <end position="84"/>
    </location>
</feature>
<dbReference type="FunFam" id="1.10.3720.10:FF:000002">
    <property type="entry name" value="D-methionine ABC transporter permease MetI"/>
    <property type="match status" value="1"/>
</dbReference>
<protein>
    <submittedName>
        <fullName evidence="10">Methionine ABC transporter permease</fullName>
    </submittedName>
</protein>
<evidence type="ECO:0000256" key="5">
    <source>
        <dbReference type="ARBA" id="ARBA00022692"/>
    </source>
</evidence>
<dbReference type="RefSeq" id="WP_037327378.1">
    <property type="nucleotide sequence ID" value="NZ_JRMW01000031.1"/>
</dbReference>
<feature type="transmembrane region" description="Helical" evidence="8">
    <location>
        <begin position="193"/>
        <end position="216"/>
    </location>
</feature>
<feature type="transmembrane region" description="Helical" evidence="8">
    <location>
        <begin position="151"/>
        <end position="173"/>
    </location>
</feature>
<evidence type="ECO:0000256" key="7">
    <source>
        <dbReference type="ARBA" id="ARBA00023136"/>
    </source>
</evidence>
<comment type="subcellular location">
    <subcellularLocation>
        <location evidence="1 8">Cell membrane</location>
        <topology evidence="1 8">Multi-pass membrane protein</topology>
    </subcellularLocation>
</comment>
<keyword evidence="6 8" id="KW-1133">Transmembrane helix</keyword>
<dbReference type="eggNOG" id="COG2011">
    <property type="taxonomic scope" value="Bacteria"/>
</dbReference>
<comment type="similarity">
    <text evidence="2">Belongs to the binding-protein-dependent transport system permease family. CysTW subfamily.</text>
</comment>
<dbReference type="SUPFAM" id="SSF161098">
    <property type="entry name" value="MetI-like"/>
    <property type="match status" value="1"/>
</dbReference>
<evidence type="ECO:0000259" key="9">
    <source>
        <dbReference type="PROSITE" id="PS50928"/>
    </source>
</evidence>
<name>A0A095X3J9_9FIRM</name>
<dbReference type="PANTHER" id="PTHR30450">
    <property type="entry name" value="ABC TRANSPORTER PERMEASE"/>
    <property type="match status" value="1"/>
</dbReference>
<dbReference type="InterPro" id="IPR051322">
    <property type="entry name" value="AA_ABC_Transporter_Permease"/>
</dbReference>
<dbReference type="GO" id="GO:0048473">
    <property type="term" value="P:D-methionine transmembrane transport"/>
    <property type="evidence" value="ECO:0007669"/>
    <property type="project" value="TreeGrafter"/>
</dbReference>
<evidence type="ECO:0000313" key="10">
    <source>
        <dbReference type="EMBL" id="KGF04413.1"/>
    </source>
</evidence>
<evidence type="ECO:0000313" key="11">
    <source>
        <dbReference type="Proteomes" id="UP000029579"/>
    </source>
</evidence>